<gene>
    <name evidence="2" type="ORF">RHGRI_031453</name>
</gene>
<dbReference type="Pfam" id="PF14214">
    <property type="entry name" value="Helitron_like_N"/>
    <property type="match status" value="1"/>
</dbReference>
<dbReference type="PANTHER" id="PTHR45786:SF78">
    <property type="entry name" value="ATP-DEPENDENT DNA HELICASE"/>
    <property type="match status" value="1"/>
</dbReference>
<name>A0AAV6I8F5_9ERIC</name>
<evidence type="ECO:0000313" key="3">
    <source>
        <dbReference type="Proteomes" id="UP000823749"/>
    </source>
</evidence>
<sequence length="283" mass="32400">MTVKKCAAASACTYILTCFTSPVKLMRRVNVEQKTHNRENHIGTKLEPLIACADKDEGNVKIVFESKRGKCIRSPERTENFKSQSFLTYDAKTFKKLKLMDSLVWIGRSSAISSLCRGSAVYEENTKTNTSTVSAREYYAYRLQIQQSVNSILLQTGRLLQQYVVDMYVKIETPRLDYFKNHQTEIRADLYQGIVDSVNNGETQVFNISTRIILPGSFVGGPRDMRKRYLNAMALVGKYGKPDLFITMTCNPNWKEIKQELKKGEEAQNRPDLQKELFDSKVF</sequence>
<dbReference type="EMBL" id="JACTNZ010000011">
    <property type="protein sequence ID" value="KAG5524796.1"/>
    <property type="molecule type" value="Genomic_DNA"/>
</dbReference>
<dbReference type="Proteomes" id="UP000823749">
    <property type="component" value="Chromosome 11"/>
</dbReference>
<protein>
    <recommendedName>
        <fullName evidence="1">Helitron helicase-like domain-containing protein</fullName>
    </recommendedName>
</protein>
<dbReference type="InterPro" id="IPR025476">
    <property type="entry name" value="Helitron_helicase-like"/>
</dbReference>
<evidence type="ECO:0000313" key="2">
    <source>
        <dbReference type="EMBL" id="KAG5524796.1"/>
    </source>
</evidence>
<dbReference type="AlphaFoldDB" id="A0AAV6I8F5"/>
<accession>A0AAV6I8F5</accession>
<reference evidence="2" key="1">
    <citation type="submission" date="2020-08" db="EMBL/GenBank/DDBJ databases">
        <title>Plant Genome Project.</title>
        <authorList>
            <person name="Zhang R.-G."/>
        </authorList>
    </citation>
    <scope>NUCLEOTIDE SEQUENCE</scope>
    <source>
        <strain evidence="2">WSP0</strain>
        <tissue evidence="2">Leaf</tissue>
    </source>
</reference>
<comment type="caution">
    <text evidence="2">The sequence shown here is derived from an EMBL/GenBank/DDBJ whole genome shotgun (WGS) entry which is preliminary data.</text>
</comment>
<keyword evidence="3" id="KW-1185">Reference proteome</keyword>
<evidence type="ECO:0000259" key="1">
    <source>
        <dbReference type="Pfam" id="PF14214"/>
    </source>
</evidence>
<proteinExistence type="predicted"/>
<organism evidence="2 3">
    <name type="scientific">Rhododendron griersonianum</name>
    <dbReference type="NCBI Taxonomy" id="479676"/>
    <lineage>
        <taxon>Eukaryota</taxon>
        <taxon>Viridiplantae</taxon>
        <taxon>Streptophyta</taxon>
        <taxon>Embryophyta</taxon>
        <taxon>Tracheophyta</taxon>
        <taxon>Spermatophyta</taxon>
        <taxon>Magnoliopsida</taxon>
        <taxon>eudicotyledons</taxon>
        <taxon>Gunneridae</taxon>
        <taxon>Pentapetalae</taxon>
        <taxon>asterids</taxon>
        <taxon>Ericales</taxon>
        <taxon>Ericaceae</taxon>
        <taxon>Ericoideae</taxon>
        <taxon>Rhodoreae</taxon>
        <taxon>Rhododendron</taxon>
    </lineage>
</organism>
<feature type="domain" description="Helitron helicase-like" evidence="1">
    <location>
        <begin position="138"/>
        <end position="282"/>
    </location>
</feature>
<dbReference type="PANTHER" id="PTHR45786">
    <property type="entry name" value="DNA BINDING PROTEIN-LIKE"/>
    <property type="match status" value="1"/>
</dbReference>